<feature type="transmembrane region" description="Helical" evidence="1">
    <location>
        <begin position="125"/>
        <end position="144"/>
    </location>
</feature>
<keyword evidence="1" id="KW-0472">Membrane</keyword>
<name>A0A429ZXN5_9ENTE</name>
<evidence type="ECO:0000313" key="3">
    <source>
        <dbReference type="Proteomes" id="UP000287857"/>
    </source>
</evidence>
<sequence>MTNIKQTNLWRRVLIGYWLLIPVVFLSYTGLTAIKLSVSFQQLLTDSGTFAVGLLLICLMLVMALMMMMIDSQHEVLLKKYLVFAMIQQVVTLNVIGAVAAFLYYRTLSQQEDSEQKLTPAMVGVMGFILILSLIMSLISFNVFKFK</sequence>
<keyword evidence="3" id="KW-1185">Reference proteome</keyword>
<dbReference type="OrthoDB" id="2185942at2"/>
<gene>
    <name evidence="2" type="ORF">CBF37_07485</name>
</gene>
<proteinExistence type="predicted"/>
<keyword evidence="1" id="KW-0812">Transmembrane</keyword>
<organism evidence="2 3">
    <name type="scientific">Vagococcus vulneris</name>
    <dbReference type="NCBI Taxonomy" id="1977869"/>
    <lineage>
        <taxon>Bacteria</taxon>
        <taxon>Bacillati</taxon>
        <taxon>Bacillota</taxon>
        <taxon>Bacilli</taxon>
        <taxon>Lactobacillales</taxon>
        <taxon>Enterococcaceae</taxon>
        <taxon>Vagococcus</taxon>
    </lineage>
</organism>
<dbReference type="AlphaFoldDB" id="A0A429ZXN5"/>
<dbReference type="RefSeq" id="WP_125984143.1">
    <property type="nucleotide sequence ID" value="NZ_NGJS01000009.1"/>
</dbReference>
<feature type="transmembrane region" description="Helical" evidence="1">
    <location>
        <begin position="82"/>
        <end position="105"/>
    </location>
</feature>
<evidence type="ECO:0000256" key="1">
    <source>
        <dbReference type="SAM" id="Phobius"/>
    </source>
</evidence>
<protein>
    <submittedName>
        <fullName evidence="2">Uncharacterized protein</fullName>
    </submittedName>
</protein>
<keyword evidence="1" id="KW-1133">Transmembrane helix</keyword>
<dbReference type="EMBL" id="NGJS01000009">
    <property type="protein sequence ID" value="RST98610.1"/>
    <property type="molecule type" value="Genomic_DNA"/>
</dbReference>
<feature type="transmembrane region" description="Helical" evidence="1">
    <location>
        <begin position="12"/>
        <end position="30"/>
    </location>
</feature>
<evidence type="ECO:0000313" key="2">
    <source>
        <dbReference type="EMBL" id="RST98610.1"/>
    </source>
</evidence>
<comment type="caution">
    <text evidence="2">The sequence shown here is derived from an EMBL/GenBank/DDBJ whole genome shotgun (WGS) entry which is preliminary data.</text>
</comment>
<accession>A0A429ZXN5</accession>
<feature type="transmembrane region" description="Helical" evidence="1">
    <location>
        <begin position="50"/>
        <end position="70"/>
    </location>
</feature>
<dbReference type="Proteomes" id="UP000287857">
    <property type="component" value="Unassembled WGS sequence"/>
</dbReference>
<reference evidence="2 3" key="1">
    <citation type="submission" date="2017-05" db="EMBL/GenBank/DDBJ databases">
        <title>Vagococcus spp. assemblies.</title>
        <authorList>
            <person name="Gulvik C.A."/>
        </authorList>
    </citation>
    <scope>NUCLEOTIDE SEQUENCE [LARGE SCALE GENOMIC DNA]</scope>
    <source>
        <strain evidence="2 3">SS1995</strain>
    </source>
</reference>